<dbReference type="EC" id="3.2.2.6" evidence="1"/>
<dbReference type="SMART" id="SM00382">
    <property type="entry name" value="AAA"/>
    <property type="match status" value="1"/>
</dbReference>
<dbReference type="PANTHER" id="PTHR11017:SF570">
    <property type="entry name" value="DISEASE RESISTANCE PROTEIN (TIR-NBS CLASS)-RELATED"/>
    <property type="match status" value="1"/>
</dbReference>
<dbReference type="InParanoid" id="A0A6P9E583"/>
<gene>
    <name evidence="10" type="primary">LOC109003844</name>
</gene>
<dbReference type="InterPro" id="IPR002182">
    <property type="entry name" value="NB-ARC"/>
</dbReference>
<dbReference type="InterPro" id="IPR042197">
    <property type="entry name" value="Apaf_helical"/>
</dbReference>
<dbReference type="InterPro" id="IPR003593">
    <property type="entry name" value="AAA+_ATPase"/>
</dbReference>
<dbReference type="Gene3D" id="1.10.8.430">
    <property type="entry name" value="Helical domain of apoptotic protease-activating factors"/>
    <property type="match status" value="1"/>
</dbReference>
<dbReference type="Pfam" id="PF23286">
    <property type="entry name" value="LRR_13"/>
    <property type="match status" value="1"/>
</dbReference>
<reference evidence="10" key="1">
    <citation type="submission" date="2025-08" db="UniProtKB">
        <authorList>
            <consortium name="RefSeq"/>
        </authorList>
    </citation>
    <scope>IDENTIFICATION</scope>
    <source>
        <tissue evidence="10">Leaves</tissue>
    </source>
</reference>
<dbReference type="RefSeq" id="XP_035543235.1">
    <property type="nucleotide sequence ID" value="XM_035687342.1"/>
</dbReference>
<sequence>MDPGFQQGVWDSGANWERAGIVDGTMSETKDSFVICPLSVWGIRFELSSSFFPDNFFVSPVLSSSQAQQPARSRLRARGFQVCHICPFKSPSQRALFVVRRSVIGWDRAIYGRVFSWVGRLLALYVPTLCLSAVLGVCCEFSPPLCASCGGSSSPFIGQWTYDVFLSFRGADTRNNFTSHLYNALHKKGINTFIDNELRKGDEISPTLLKAIEESRISIVILSKNFASSSWCLDELTKILECKKEKEQMVLPVFYDVDPSEVRHQKNNYEKALTALEERFKDDSKVQGWKAALKEVANLSGWPVGKGNEHEFILEIVQMVSRIVNRTYLNVAKYPIGMESRVQAVNLLLSIGSNDIIRTVGIFGRGGIGKTTIAKEIYNSIAYQFEGSCFLTNVRETPKQERDLIQLQEKLLSEILGDYRNMNIALVDRGINLIKYKLCSKRILLILDDVDQMFQLEALAGGCDWFGLGSRIIITTRDKRLLINHKVDFTYQVKELDHNEALQLFCWNAFKRDKPIEGYVELTERAISYAGGLPLALMVLGSDLYNRSMHYWKRALDGYKRNPNKDIQEILRISYDGLDENVKDIFLDIACFFRGKNADYVTKILDSCGFFPDIGIEELIDKSLITINEHNVLEMHDLLQEMGREVVRQESPKEPGNRSRLWFHEDVRHVLEENTGTKKVEGILIDLPERDMIHLNPKAFMEMKRLRLFINRNADFTGGPNYLSNELRLLEWPDYPLQSLPSNFRGKNLIVLKMHNGFFKQLWDRFKNFRKLTSLDFSNCQFLTKIPDVSSIPSLESLILDNCTSLVEIHPSVGSLDKLVALRLLECSNLGSFPKSLKLPSLQVLMLGGCSSLQDFPEIECKMERLDYLDLKGTPIKELPSSFGHLIGLKDLALEGCKNLVNLPSSIHHLQHLRRLYLRGCSKLDKFPKKEEDEKQLMPFTVSIKEYETSSCAEPSLMLPTPKNSSISKDGCSSSMVFPALGHIDVGNCVLSGTDFFMTINCFSTLEQLDLSGSDFASLPECITRFVRLRSLKLEDCKWLQEILELPPKIEDIYASGCMSLARFSEVSKRVQFNTCELPGLEWIDLSRCHKLLENISMNEVENLFLDQGHFQDHLFGIIFPGNKIPDYFNHCKEVSNKSECEICISEPSHLDGKIKGLALCAVLGVNDGQAPTPIVCSIEIINNGSPSYSDSKAFNISGSDHVWLLYHVPEFYEIKGVNLQVKFWCSTSLASFRCGAQLVRTRSDTASSACI</sequence>
<evidence type="ECO:0000259" key="8">
    <source>
        <dbReference type="PROSITE" id="PS50104"/>
    </source>
</evidence>
<dbReference type="InterPro" id="IPR058192">
    <property type="entry name" value="WHD_ROQ1-like"/>
</dbReference>
<name>A0A6P9E583_JUGRE</name>
<dbReference type="InterPro" id="IPR055414">
    <property type="entry name" value="LRR_R13L4/SHOC2-like"/>
</dbReference>
<dbReference type="FunFam" id="3.40.50.10140:FF:000007">
    <property type="entry name" value="Disease resistance protein (TIR-NBS-LRR class)"/>
    <property type="match status" value="1"/>
</dbReference>
<evidence type="ECO:0000256" key="3">
    <source>
        <dbReference type="ARBA" id="ARBA00022737"/>
    </source>
</evidence>
<dbReference type="GO" id="GO:0043531">
    <property type="term" value="F:ADP binding"/>
    <property type="evidence" value="ECO:0007669"/>
    <property type="project" value="InterPro"/>
</dbReference>
<keyword evidence="2" id="KW-0433">Leucine-rich repeat</keyword>
<proteinExistence type="predicted"/>
<dbReference type="SUPFAM" id="SSF52540">
    <property type="entry name" value="P-loop containing nucleoside triphosphate hydrolases"/>
    <property type="match status" value="1"/>
</dbReference>
<dbReference type="GO" id="GO:0051707">
    <property type="term" value="P:response to other organism"/>
    <property type="evidence" value="ECO:0007669"/>
    <property type="project" value="UniProtKB-ARBA"/>
</dbReference>
<dbReference type="Pfam" id="PF23598">
    <property type="entry name" value="LRR_14"/>
    <property type="match status" value="1"/>
</dbReference>
<dbReference type="Pfam" id="PF00931">
    <property type="entry name" value="NB-ARC"/>
    <property type="match status" value="1"/>
</dbReference>
<dbReference type="Gene3D" id="3.40.50.300">
    <property type="entry name" value="P-loop containing nucleotide triphosphate hydrolases"/>
    <property type="match status" value="1"/>
</dbReference>
<dbReference type="PRINTS" id="PR00364">
    <property type="entry name" value="DISEASERSIST"/>
</dbReference>
<keyword evidence="5" id="KW-0611">Plant defense</keyword>
<accession>A0A6P9E583</accession>
<dbReference type="Pfam" id="PF00560">
    <property type="entry name" value="LRR_1"/>
    <property type="match status" value="1"/>
</dbReference>
<dbReference type="OrthoDB" id="1645191at2759"/>
<dbReference type="PROSITE" id="PS50104">
    <property type="entry name" value="TIR"/>
    <property type="match status" value="1"/>
</dbReference>
<dbReference type="FunCoup" id="A0A6P9E583">
    <property type="interactions" value="541"/>
</dbReference>
<keyword evidence="4" id="KW-0378">Hydrolase</keyword>
<dbReference type="GO" id="GO:0007165">
    <property type="term" value="P:signal transduction"/>
    <property type="evidence" value="ECO:0007669"/>
    <property type="project" value="InterPro"/>
</dbReference>
<dbReference type="Pfam" id="PF23282">
    <property type="entry name" value="WHD_ROQ1"/>
    <property type="match status" value="1"/>
</dbReference>
<keyword evidence="6" id="KW-0520">NAD</keyword>
<dbReference type="Pfam" id="PF01582">
    <property type="entry name" value="TIR"/>
    <property type="match status" value="1"/>
</dbReference>
<comment type="catalytic activity">
    <reaction evidence="7">
        <text>NAD(+) + H2O = ADP-D-ribose + nicotinamide + H(+)</text>
        <dbReference type="Rhea" id="RHEA:16301"/>
        <dbReference type="ChEBI" id="CHEBI:15377"/>
        <dbReference type="ChEBI" id="CHEBI:15378"/>
        <dbReference type="ChEBI" id="CHEBI:17154"/>
        <dbReference type="ChEBI" id="CHEBI:57540"/>
        <dbReference type="ChEBI" id="CHEBI:57967"/>
        <dbReference type="EC" id="3.2.2.6"/>
    </reaction>
    <physiologicalReaction direction="left-to-right" evidence="7">
        <dbReference type="Rhea" id="RHEA:16302"/>
    </physiologicalReaction>
</comment>
<dbReference type="Gene3D" id="3.40.50.10140">
    <property type="entry name" value="Toll/interleukin-1 receptor homology (TIR) domain"/>
    <property type="match status" value="1"/>
</dbReference>
<dbReference type="InterPro" id="IPR035897">
    <property type="entry name" value="Toll_tir_struct_dom_sf"/>
</dbReference>
<dbReference type="InterPro" id="IPR001611">
    <property type="entry name" value="Leu-rich_rpt"/>
</dbReference>
<dbReference type="InterPro" id="IPR000157">
    <property type="entry name" value="TIR_dom"/>
</dbReference>
<dbReference type="SMART" id="SM00255">
    <property type="entry name" value="TIR"/>
    <property type="match status" value="1"/>
</dbReference>
<protein>
    <recommendedName>
        <fullName evidence="1">ADP-ribosyl cyclase/cyclic ADP-ribose hydrolase</fullName>
        <ecNumber evidence="1">3.2.2.6</ecNumber>
    </recommendedName>
</protein>
<dbReference type="Proteomes" id="UP000235220">
    <property type="component" value="Chromosome 2"/>
</dbReference>
<evidence type="ECO:0000256" key="1">
    <source>
        <dbReference type="ARBA" id="ARBA00011982"/>
    </source>
</evidence>
<keyword evidence="9" id="KW-1185">Reference proteome</keyword>
<dbReference type="AlphaFoldDB" id="A0A6P9E583"/>
<evidence type="ECO:0000256" key="5">
    <source>
        <dbReference type="ARBA" id="ARBA00022821"/>
    </source>
</evidence>
<evidence type="ECO:0000256" key="2">
    <source>
        <dbReference type="ARBA" id="ARBA00022614"/>
    </source>
</evidence>
<dbReference type="InterPro" id="IPR058546">
    <property type="entry name" value="RPS4B/Roq1-like_LRR"/>
</dbReference>
<dbReference type="SUPFAM" id="SSF52200">
    <property type="entry name" value="Toll/Interleukin receptor TIR domain"/>
    <property type="match status" value="1"/>
</dbReference>
<dbReference type="FunFam" id="1.10.8.430:FF:000002">
    <property type="entry name" value="Disease resistance protein (TIR-NBS-LRR class)"/>
    <property type="match status" value="1"/>
</dbReference>
<dbReference type="GO" id="GO:0061809">
    <property type="term" value="F:NAD+ nucleosidase activity, cyclic ADP-ribose generating"/>
    <property type="evidence" value="ECO:0007669"/>
    <property type="project" value="UniProtKB-EC"/>
</dbReference>
<dbReference type="KEGG" id="jre:109003844"/>
<evidence type="ECO:0000313" key="10">
    <source>
        <dbReference type="RefSeq" id="XP_035543235.1"/>
    </source>
</evidence>
<dbReference type="PANTHER" id="PTHR11017">
    <property type="entry name" value="LEUCINE-RICH REPEAT-CONTAINING PROTEIN"/>
    <property type="match status" value="1"/>
</dbReference>
<dbReference type="GO" id="GO:0006952">
    <property type="term" value="P:defense response"/>
    <property type="evidence" value="ECO:0007669"/>
    <property type="project" value="UniProtKB-KW"/>
</dbReference>
<evidence type="ECO:0000313" key="9">
    <source>
        <dbReference type="Proteomes" id="UP000235220"/>
    </source>
</evidence>
<evidence type="ECO:0000256" key="6">
    <source>
        <dbReference type="ARBA" id="ARBA00023027"/>
    </source>
</evidence>
<feature type="domain" description="TIR" evidence="8">
    <location>
        <begin position="160"/>
        <end position="324"/>
    </location>
</feature>
<dbReference type="Gene3D" id="3.80.10.10">
    <property type="entry name" value="Ribonuclease Inhibitor"/>
    <property type="match status" value="2"/>
</dbReference>
<dbReference type="InterPro" id="IPR027417">
    <property type="entry name" value="P-loop_NTPase"/>
</dbReference>
<evidence type="ECO:0000256" key="4">
    <source>
        <dbReference type="ARBA" id="ARBA00022801"/>
    </source>
</evidence>
<keyword evidence="3" id="KW-0677">Repeat</keyword>
<dbReference type="InterPro" id="IPR044974">
    <property type="entry name" value="Disease_R_plants"/>
</dbReference>
<dbReference type="GeneID" id="109003844"/>
<organism evidence="9 10">
    <name type="scientific">Juglans regia</name>
    <name type="common">English walnut</name>
    <dbReference type="NCBI Taxonomy" id="51240"/>
    <lineage>
        <taxon>Eukaryota</taxon>
        <taxon>Viridiplantae</taxon>
        <taxon>Streptophyta</taxon>
        <taxon>Embryophyta</taxon>
        <taxon>Tracheophyta</taxon>
        <taxon>Spermatophyta</taxon>
        <taxon>Magnoliopsida</taxon>
        <taxon>eudicotyledons</taxon>
        <taxon>Gunneridae</taxon>
        <taxon>Pentapetalae</taxon>
        <taxon>rosids</taxon>
        <taxon>fabids</taxon>
        <taxon>Fagales</taxon>
        <taxon>Juglandaceae</taxon>
        <taxon>Juglans</taxon>
    </lineage>
</organism>
<dbReference type="InterPro" id="IPR032675">
    <property type="entry name" value="LRR_dom_sf"/>
</dbReference>
<evidence type="ECO:0000256" key="7">
    <source>
        <dbReference type="ARBA" id="ARBA00047304"/>
    </source>
</evidence>
<dbReference type="SUPFAM" id="SSF52058">
    <property type="entry name" value="L domain-like"/>
    <property type="match status" value="1"/>
</dbReference>